<dbReference type="InterPro" id="IPR036397">
    <property type="entry name" value="RNaseH_sf"/>
</dbReference>
<feature type="region of interest" description="Disordered" evidence="2">
    <location>
        <begin position="639"/>
        <end position="661"/>
    </location>
</feature>
<dbReference type="SUPFAM" id="SSF53098">
    <property type="entry name" value="Ribonuclease H-like"/>
    <property type="match status" value="1"/>
</dbReference>
<evidence type="ECO:0000313" key="5">
    <source>
        <dbReference type="EMBL" id="CAL1170514.1"/>
    </source>
</evidence>
<feature type="domain" description="Reverse transcriptase" evidence="3">
    <location>
        <begin position="1818"/>
        <end position="2067"/>
    </location>
</feature>
<gene>
    <name evidence="4" type="ORF">C1SCF055_LOCUS41809</name>
</gene>
<feature type="non-terminal residue" evidence="4">
    <location>
        <position position="1"/>
    </location>
</feature>
<keyword evidence="1" id="KW-0175">Coiled coil</keyword>
<dbReference type="Pfam" id="PF00078">
    <property type="entry name" value="RVT_1"/>
    <property type="match status" value="1"/>
</dbReference>
<dbReference type="InterPro" id="IPR012337">
    <property type="entry name" value="RNaseH-like_sf"/>
</dbReference>
<dbReference type="InterPro" id="IPR002156">
    <property type="entry name" value="RNaseH_domain"/>
</dbReference>
<dbReference type="Gene3D" id="3.30.420.10">
    <property type="entry name" value="Ribonuclease H-like superfamily/Ribonuclease H"/>
    <property type="match status" value="1"/>
</dbReference>
<evidence type="ECO:0000259" key="3">
    <source>
        <dbReference type="PROSITE" id="PS50878"/>
    </source>
</evidence>
<reference evidence="4" key="1">
    <citation type="submission" date="2022-10" db="EMBL/GenBank/DDBJ databases">
        <authorList>
            <person name="Chen Y."/>
            <person name="Dougan E. K."/>
            <person name="Chan C."/>
            <person name="Rhodes N."/>
            <person name="Thang M."/>
        </authorList>
    </citation>
    <scope>NUCLEOTIDE SEQUENCE</scope>
</reference>
<dbReference type="GO" id="GO:0004523">
    <property type="term" value="F:RNA-DNA hybrid ribonuclease activity"/>
    <property type="evidence" value="ECO:0007669"/>
    <property type="project" value="InterPro"/>
</dbReference>
<reference evidence="5" key="2">
    <citation type="submission" date="2024-04" db="EMBL/GenBank/DDBJ databases">
        <authorList>
            <person name="Chen Y."/>
            <person name="Shah S."/>
            <person name="Dougan E. K."/>
            <person name="Thang M."/>
            <person name="Chan C."/>
        </authorList>
    </citation>
    <scope>NUCLEOTIDE SEQUENCE [LARGE SCALE GENOMIC DNA]</scope>
</reference>
<dbReference type="InterPro" id="IPR036691">
    <property type="entry name" value="Endo/exonu/phosph_ase_sf"/>
</dbReference>
<dbReference type="PROSITE" id="PS50878">
    <property type="entry name" value="RT_POL"/>
    <property type="match status" value="1"/>
</dbReference>
<feature type="coiled-coil region" evidence="1">
    <location>
        <begin position="1053"/>
        <end position="1087"/>
    </location>
</feature>
<accession>A0A9P1DVL6</accession>
<evidence type="ECO:0000256" key="2">
    <source>
        <dbReference type="SAM" id="MobiDB-lite"/>
    </source>
</evidence>
<organism evidence="4">
    <name type="scientific">Cladocopium goreaui</name>
    <dbReference type="NCBI Taxonomy" id="2562237"/>
    <lineage>
        <taxon>Eukaryota</taxon>
        <taxon>Sar</taxon>
        <taxon>Alveolata</taxon>
        <taxon>Dinophyceae</taxon>
        <taxon>Suessiales</taxon>
        <taxon>Symbiodiniaceae</taxon>
        <taxon>Cladocopium</taxon>
    </lineage>
</organism>
<dbReference type="InterPro" id="IPR000477">
    <property type="entry name" value="RT_dom"/>
</dbReference>
<evidence type="ECO:0000313" key="4">
    <source>
        <dbReference type="EMBL" id="CAI4017139.1"/>
    </source>
</evidence>
<dbReference type="SUPFAM" id="SSF56219">
    <property type="entry name" value="DNase I-like"/>
    <property type="match status" value="1"/>
</dbReference>
<dbReference type="EMBL" id="CAMXCT010006622">
    <property type="protein sequence ID" value="CAI4017139.1"/>
    <property type="molecule type" value="Genomic_DNA"/>
</dbReference>
<dbReference type="GO" id="GO:0003676">
    <property type="term" value="F:nucleic acid binding"/>
    <property type="evidence" value="ECO:0007669"/>
    <property type="project" value="InterPro"/>
</dbReference>
<name>A0A9P1DVL6_9DINO</name>
<sequence length="2583" mass="287109">AFQQVGNAISPVHAWIQLAKTHVLLGPLSMFRVGVDKSVVLKSILAKAIKLSAFQPDFDGSLEFLKPVVEEIEDDLSPQPKRPKTGSVAPPEVSPTITFKIDAGGSAEVGTAHRDVEPRFVIDKTNVTALHGFCKGGIMFFKHFQNNWLMVIHGSVDEKLGSYVCRALPHATISHFLAFQCRGKEVLWDEVLTFAPPATVTFQPQEISVNCALPGESQVTLNADVTWTIRTVLAFLGAHLKCNVDALRVYFQGLPINECDFVTEFKDPNFQLQFKACQPGYTALSLNHETTKEAGMIPAHNGCIRFVAKHPAHKIMRSTCVTAPASIASVVRTLFPDLCASVTWTVHVQGVPVSPDAQVNVDTEFVIEWDCFKPLAPTHVIAASFSLPVDSAQTQMKFHNSPQRWIRSPFRAKAQILRTREDVPVMQIAASFVSHAQLDITLTCHLGSRVIDPTTILKDISTEEVICFKIAPLLGGGNAVSFSKGCQPTGCKGIGFRCEAIQGCTFTSHDEKYHKHGECGPLPFRLPTKNANCAAVVDDGFSGECGPLPCKLPTELSGVDQVSEVDGTSWECGPLPCKLPVLLDVIGCSDGAVGDCGEYGGETIAKHENASDEDFWNAIKHEANRVHFRLVYRNELQQYKKDERKKPPAKQNKKSKNFPKKEEFEVTATNVTIDIKHFKDGEDAVDRLESSRFGPDQSGLAVMTLEEADRHCASSPISMDALAILVVGRHFGPNDDPFMLPAFSNIGEPIIIRAALRQFGDRPVSFKAAIPNAEVGGSASTVIELHILRSEVGVWKECSVPLHYLGVHISAVRGSSLIATWSMKTWKNTRQPAPFRDADYWHGFIRVSDDILDQVLSRSGHAGIYVSPRDENRRHDERFAVIAMPDCALQDAQKKAAAFDKTLGIVHLRDQFGIRCRREHAANLRAALLPESAFVATEGVRSDDNIWVLKNVPPSVGKDGLSEALVQSGWEAQPVRAQGHNRWLVAAKSEPDTRHFCINGSYVLVEPIKRSRENGAVTITAKQVKVDALMNPSTGGVQIAATTRIQEVRAEISDQMEMKMQVANDKIAQLSNTIEKMQAEQIIKEQETRNELAMVRNEQAFAKQKISEVEASVVQSGQTVIQTMQAMMSQMQSSIETSMKQMLQGNIAEDGKRHRSDQPGRNPSPWILHACRVGEADNPGPLRIGTFNPHQLYNKEEVVAEWGPGIWTASETSHTVDAMKKHTSNAGMMRGRASGTCVISHLRPKPYPAVSSEVVKQSSRATECLVDVGNGTHMYVASLYGPTHTNTFFDPWSLLSSICTEVFDHAMAFKGPAVVMGDFNVNIEQIPRWAALQRLGWVDAAAFDACRRKVDPKPTSKDRARKSFILVNPLLVQALLWCDTVEEFEFDAHPLLAADLNTEVLMQPITKWWLPFSTDNYMFDHDLMDESAIAQTRTMFTRFQGAMDNKDGEEALRQINLAFENCLVDSCVDSTGQHAFLPKKCLGRCSKGTARKVRPSAPTIKHGRQGDFNPPICQGSMIIRNMTKQVRRLNCLEAQLSAGIKRGCAQPSQQCADLWKAILEARGFHPNFQQFVLAVFGVFVPSLCPGLEYVHYLAGMTKIHVQGIVAETNKNLRFARECKMLKDVQNGGSQAYKSVRDQSAPPFQAIFQEVALQVVPQKWPKDGRNCLKVQGDVSCLDLQFPVYFQTQECFVVGVSNQHLHLDRHVRWKDANDWRLTQKKVIAEPQALISLTGQAWSEMWLRDPIDDSDENWNDALGCLRSLHDFPSLDFTPLDPVAWKKHAAGVSRKSARGSCAYTARELLLMPDLILAWLIQFLSAIEEGQFQWPRSLMLARVVMLAKTQDQPVDPLQTRPITIASRIYRNWAKYRSAQIIQHVSGLLPPQIAGTASGVSADLLSASLLWDIECAMQANNPRMGVTVDLLKCFNMIPRKPVLHAMRRIGVPVQFTTALESMFCQLRRVLDVAGEVGDPLQSSTGVPEGCAMSIIAMLSLTAWMSDFIQLAVGADSAVVLAYADNWAFLANNLKDLSTGLEAMEKAVAMWRMRISTDKSWAWATHAKQRVELSSLRLNGCQIPSKLVSEELGCDISYCRKVSKKVSQKRIAKSTRVMKRVATKKLPQRFKTVMSKQLVGGISGYGSELVYHTVSDLRTLRTAVCNGLGRSRAGNNPYLSTHVTPGVEDVATSLLLRKLFFWRRFFRIFPGHKDKFLQMLVLGTHKIGATAFLRRTLQDHGWKCKPGGIIQHDRGWKICWTSCSKHVLRKLMAFSWSAVVCKHVHHRKDFDIEGIDVKAFHASMSALEDGARSHALNLATGKHVTNEALVHYSKGATSDKCPLCGERDSRSHRVWDCAKTEEIRRKRPKLMAWLEQQDMAVSSWGLIPLDFSWIDWRFDCNPNIPQVICKDHDLGRREIAQVFTDGSAVGQNLVGFTLASAAYVQCTDFTIIATCAEPMPGNDHTSYRGEIWALIIALRDFRLVHVYTDCAAVVSNLVAAISARQTGTQPKFSDHDDLWGIVWELISNRDPGSVCVTKVKAHQDITSIADPFERWLCFMNNQADSLARKCLHATWKGLVKQVQKRSDQRSQDIE</sequence>
<comment type="caution">
    <text evidence="4">The sequence shown here is derived from an EMBL/GenBank/DDBJ whole genome shotgun (WGS) entry which is preliminary data.</text>
</comment>
<feature type="compositionally biased region" description="Basic residues" evidence="2">
    <location>
        <begin position="647"/>
        <end position="658"/>
    </location>
</feature>
<dbReference type="EMBL" id="CAMXCT020006622">
    <property type="protein sequence ID" value="CAL1170514.1"/>
    <property type="molecule type" value="Genomic_DNA"/>
</dbReference>
<feature type="non-terminal residue" evidence="4">
    <location>
        <position position="2583"/>
    </location>
</feature>
<protein>
    <recommendedName>
        <fullName evidence="3">Reverse transcriptase domain-containing protein</fullName>
    </recommendedName>
</protein>
<dbReference type="Gene3D" id="3.60.10.10">
    <property type="entry name" value="Endonuclease/exonuclease/phosphatase"/>
    <property type="match status" value="1"/>
</dbReference>
<dbReference type="Pfam" id="PF00075">
    <property type="entry name" value="RNase_H"/>
    <property type="match status" value="1"/>
</dbReference>
<proteinExistence type="predicted"/>
<evidence type="ECO:0000256" key="1">
    <source>
        <dbReference type="SAM" id="Coils"/>
    </source>
</evidence>